<accession>A0A8E0VRY9</accession>
<proteinExistence type="predicted"/>
<dbReference type="Proteomes" id="UP000728185">
    <property type="component" value="Unassembled WGS sequence"/>
</dbReference>
<dbReference type="InterPro" id="IPR034743">
    <property type="entry name" value="RH1"/>
</dbReference>
<feature type="coiled-coil region" evidence="1">
    <location>
        <begin position="47"/>
        <end position="113"/>
    </location>
</feature>
<comment type="caution">
    <text evidence="3">The sequence shown here is derived from an EMBL/GenBank/DDBJ whole genome shotgun (WGS) entry which is preliminary data.</text>
</comment>
<name>A0A8E0VRY9_9TREM</name>
<protein>
    <recommendedName>
        <fullName evidence="2">RH1 domain-containing protein</fullName>
    </recommendedName>
</protein>
<dbReference type="EMBL" id="LUCM01000266">
    <property type="protein sequence ID" value="KAA0200822.1"/>
    <property type="molecule type" value="Genomic_DNA"/>
</dbReference>
<dbReference type="Gene3D" id="1.20.58.1770">
    <property type="match status" value="1"/>
</dbReference>
<feature type="domain" description="RH1" evidence="2">
    <location>
        <begin position="1"/>
        <end position="74"/>
    </location>
</feature>
<keyword evidence="1" id="KW-0175">Coiled coil</keyword>
<evidence type="ECO:0000313" key="4">
    <source>
        <dbReference type="Proteomes" id="UP000728185"/>
    </source>
</evidence>
<evidence type="ECO:0000256" key="1">
    <source>
        <dbReference type="SAM" id="Coils"/>
    </source>
</evidence>
<dbReference type="AlphaFoldDB" id="A0A8E0VRY9"/>
<dbReference type="OrthoDB" id="10069524at2759"/>
<organism evidence="3 4">
    <name type="scientific">Fasciolopsis buskii</name>
    <dbReference type="NCBI Taxonomy" id="27845"/>
    <lineage>
        <taxon>Eukaryota</taxon>
        <taxon>Metazoa</taxon>
        <taxon>Spiralia</taxon>
        <taxon>Lophotrochozoa</taxon>
        <taxon>Platyhelminthes</taxon>
        <taxon>Trematoda</taxon>
        <taxon>Digenea</taxon>
        <taxon>Plagiorchiida</taxon>
        <taxon>Echinostomata</taxon>
        <taxon>Echinostomatoidea</taxon>
        <taxon>Fasciolidae</taxon>
        <taxon>Fasciolopsis</taxon>
    </lineage>
</organism>
<reference evidence="3" key="1">
    <citation type="submission" date="2019-05" db="EMBL/GenBank/DDBJ databases">
        <title>Annotation for the trematode Fasciolopsis buski.</title>
        <authorList>
            <person name="Choi Y.-J."/>
        </authorList>
    </citation>
    <scope>NUCLEOTIDE SEQUENCE</scope>
    <source>
        <strain evidence="3">HT</strain>
        <tissue evidence="3">Whole worm</tissue>
    </source>
</reference>
<dbReference type="PROSITE" id="PS51776">
    <property type="entry name" value="RH1"/>
    <property type="match status" value="1"/>
</dbReference>
<evidence type="ECO:0000313" key="3">
    <source>
        <dbReference type="EMBL" id="KAA0200822.1"/>
    </source>
</evidence>
<dbReference type="Pfam" id="PF09744">
    <property type="entry name" value="RH1"/>
    <property type="match status" value="1"/>
</dbReference>
<dbReference type="CDD" id="cd14445">
    <property type="entry name" value="RILP-like"/>
    <property type="match status" value="1"/>
</dbReference>
<sequence>MDVYDAASVIGHECQLIVSEYGPEIVQGLMPKVISVLEELENCAIYCEKEKDEIVRLQRITEELRIDCRNQAELKEKCDKNLEQLEQSWYCETQKLLEQVTRLEEENNRLAQQLVSEVSAATGESEFLTNSDHEHGKPSVSSVLRAAVGGKTSTVSSAMHVATKASIEKLKGSGPEELSSDMISSVLSETEERLQMSEQEIFRFSTTRIEIVNCFFSSITMICNATSQAFDQIDDAYFHVR</sequence>
<gene>
    <name evidence="3" type="ORF">FBUS_08426</name>
</gene>
<keyword evidence="4" id="KW-1185">Reference proteome</keyword>
<evidence type="ECO:0000259" key="2">
    <source>
        <dbReference type="PROSITE" id="PS51776"/>
    </source>
</evidence>